<dbReference type="InterPro" id="IPR027417">
    <property type="entry name" value="P-loop_NTPase"/>
</dbReference>
<reference evidence="6" key="1">
    <citation type="journal article" date="2019" name="Int. J. Syst. Evol. Microbiol.">
        <title>The Global Catalogue of Microorganisms (GCM) 10K type strain sequencing project: providing services to taxonomists for standard genome sequencing and annotation.</title>
        <authorList>
            <consortium name="The Broad Institute Genomics Platform"/>
            <consortium name="The Broad Institute Genome Sequencing Center for Infectious Disease"/>
            <person name="Wu L."/>
            <person name="Ma J."/>
        </authorList>
    </citation>
    <scope>NUCLEOTIDE SEQUENCE [LARGE SCALE GENOMIC DNA]</scope>
    <source>
        <strain evidence="6">KCTC 42586</strain>
    </source>
</reference>
<evidence type="ECO:0000256" key="3">
    <source>
        <dbReference type="ARBA" id="ARBA00022840"/>
    </source>
</evidence>
<sequence>MSDQLAAEEAGMLGALALAGHFFPRTGDDGRITATFTDAAYFAHRKPQAWQGWGACTPYEKRVTAQVMRLLPSDLATPDKFKAAALAHLGAMDLDQEDGDLSGGSFLIPGKDPFEADGVIPRVGGDLLGYAADVTQRFFTFGKRPRALPFAGPGVYRTRTAYLGKEHGTTNREIEFTKTPSFTAAAGHEALPQLATRPHRDTLTIPVAELKEVTKLLKGRGPQFRYLHKVLKKFLAALKSHDGPEPVVELKTVSGLLQIINAPTGSGKTVLVRAMASWAARKNIKIALGVTDAKSTLAMAWDINGDLAYLHEHGHLDEPTSCVPLMSPYSRHQRALDYASYATSALITDWTPKERADIGHLAYGCGQRPLMEPSSLYRPGEENCLGLTRPGEEDTAYACPFIPVCGKFSPLYKAADAAVVVTNHANLISGSLRIGAVLDGAEWRGQARGTRGLSVLEMILRTCDLIVIDEVDAFQKSAISRCTSELNLASRKRDSDLRDLDRDARRLPASYEQSLLSPVAQARLMSEFLLLSLGTRLRMNPRNIRDNPAGGGGNDGWRLARSRDRELLHVLFPGEIGDEEISREMFRLLDTLMPGRWREERPSEVAQTPLPGDADWEAVQEALTALAAPRGEDYLQLVQQELNNLLRDTIPDSDQRAAAVNLLVTRTMLKEIDDALGRTRRTAQGLRHLDLGSVRRILESIKDSPVVGLYPLAMLGHTLNGYQARGLENRETEAELLVRTVAGDPHTFTAQLGGLTALMTAGVERPVLGLSATAYFPQAVQEHLHAPVKWWIPDTRPKSIVTEPCPVRYTAGSRDGEAISVGGIHSDAKPQTLRVLGKNLYQQVLADRLAFLEETESTRARCILAVNSYQQAAYLASGLAQAEGLRHRVCVVVRGRRPEDYEQHIPSFVRKTVREELERFPDHGEILIVPLAIIARGLNILVESRSAVRDIYLCTRPVLSIEDIEWMHGSVNAAGINALPKGGSSTPVTTLREAEAASRQQITRILRSPSRFTNMAHELQEELVAGMLIDLVQLAGRARRGDTDMNLYIVDHALHRTEFSADLASIIRRIHGNWSPQQRAFMNELYGEALSSFLSYAGINPVQT</sequence>
<feature type="domain" description="Helicase ATP-binding" evidence="4">
    <location>
        <begin position="209"/>
        <end position="523"/>
    </location>
</feature>
<evidence type="ECO:0000259" key="4">
    <source>
        <dbReference type="PROSITE" id="PS51193"/>
    </source>
</evidence>
<organism evidence="5 6">
    <name type="scientific">Streptomyces coerulescens</name>
    <dbReference type="NCBI Taxonomy" id="29304"/>
    <lineage>
        <taxon>Bacteria</taxon>
        <taxon>Bacillati</taxon>
        <taxon>Actinomycetota</taxon>
        <taxon>Actinomycetes</taxon>
        <taxon>Kitasatosporales</taxon>
        <taxon>Streptomycetaceae</taxon>
        <taxon>Streptomyces</taxon>
    </lineage>
</organism>
<proteinExistence type="predicted"/>
<comment type="caution">
    <text evidence="5">The sequence shown here is derived from an EMBL/GenBank/DDBJ whole genome shotgun (WGS) entry which is preliminary data.</text>
</comment>
<dbReference type="SUPFAM" id="SSF52540">
    <property type="entry name" value="P-loop containing nucleoside triphosphate hydrolases"/>
    <property type="match status" value="1"/>
</dbReference>
<evidence type="ECO:0000256" key="1">
    <source>
        <dbReference type="ARBA" id="ARBA00022741"/>
    </source>
</evidence>
<dbReference type="RefSeq" id="WP_380862095.1">
    <property type="nucleotide sequence ID" value="NZ_JBHSKM010000028.1"/>
</dbReference>
<dbReference type="PROSITE" id="PS51193">
    <property type="entry name" value="HELICASE_ATP_BIND_2"/>
    <property type="match status" value="1"/>
</dbReference>
<evidence type="ECO:0000313" key="6">
    <source>
        <dbReference type="Proteomes" id="UP001596263"/>
    </source>
</evidence>
<keyword evidence="6" id="KW-1185">Reference proteome</keyword>
<dbReference type="Proteomes" id="UP001596263">
    <property type="component" value="Unassembled WGS sequence"/>
</dbReference>
<dbReference type="EMBL" id="JBHSKM010000028">
    <property type="protein sequence ID" value="MFC5218872.1"/>
    <property type="molecule type" value="Genomic_DNA"/>
</dbReference>
<keyword evidence="2" id="KW-0378">Hydrolase</keyword>
<dbReference type="InterPro" id="IPR014013">
    <property type="entry name" value="Helic_SF1/SF2_ATP-bd_DinG/Rad3"/>
</dbReference>
<keyword evidence="3" id="KW-0067">ATP-binding</keyword>
<keyword evidence="1" id="KW-0547">Nucleotide-binding</keyword>
<gene>
    <name evidence="5" type="ORF">ACFPQ9_34005</name>
</gene>
<evidence type="ECO:0000256" key="2">
    <source>
        <dbReference type="ARBA" id="ARBA00022801"/>
    </source>
</evidence>
<name>A0ABW0CUV4_STRCD</name>
<evidence type="ECO:0000313" key="5">
    <source>
        <dbReference type="EMBL" id="MFC5218872.1"/>
    </source>
</evidence>
<accession>A0ABW0CUV4</accession>
<protein>
    <recommendedName>
        <fullName evidence="4">Helicase ATP-binding domain-containing protein</fullName>
    </recommendedName>
</protein>